<feature type="domain" description="SIS" evidence="1">
    <location>
        <begin position="235"/>
        <end position="377"/>
    </location>
</feature>
<dbReference type="PROSITE" id="PS51464">
    <property type="entry name" value="SIS"/>
    <property type="match status" value="2"/>
</dbReference>
<keyword evidence="2" id="KW-0413">Isomerase</keyword>
<dbReference type="PANTHER" id="PTHR32502:SF3">
    <property type="entry name" value="D-GALACTOSAMINE-6-PHOSPHATE DEAMINASE AGAS-RELATED"/>
    <property type="match status" value="1"/>
</dbReference>
<dbReference type="SUPFAM" id="SSF53697">
    <property type="entry name" value="SIS domain"/>
    <property type="match status" value="1"/>
</dbReference>
<feature type="domain" description="SIS" evidence="1">
    <location>
        <begin position="50"/>
        <end position="214"/>
    </location>
</feature>
<dbReference type="Proteomes" id="UP001208935">
    <property type="component" value="Unassembled WGS sequence"/>
</dbReference>
<dbReference type="RefSeq" id="WP_265281571.1">
    <property type="nucleotide sequence ID" value="NZ_QZCW01000001.1"/>
</dbReference>
<name>A0ABT3KRK6_9BURK</name>
<sequence>MTPTPPTPDGSCAAEAHTALRQWHTWREIHAQPAVWRAWEPRLAQQLSALQAWLQQARHAAVWFCGAGSSAFIGEALASHLNARSATPCGRAGAATARYRALATTDLVAQPRHFLPADLPGPLLVVSFGRSGNSSESLGTLDALDALAPDADRLHITCNAAGALALRAVPGPGGLRTLVLPAQTDDAGFAMTSSFTTMLLSALACFDTAPPQPLAQLLPRLADAAANVLQALPAWADRPDQGRPERAVFLGSGPLLGIARESALKVLELSAGAVATQWDSTLGFRHGPKAFVNAHTRVHVLVSADPHTRRYDLDVAQEIRRQFGAAAVCTIGPAAAQCDVVLPAAEHAGWSLVLYALFAQYMAMHWSHAMGLNVDNPFASGNLTRVVSGVTLYPVPAD</sequence>
<evidence type="ECO:0000259" key="1">
    <source>
        <dbReference type="PROSITE" id="PS51464"/>
    </source>
</evidence>
<dbReference type="GO" id="GO:0016853">
    <property type="term" value="F:isomerase activity"/>
    <property type="evidence" value="ECO:0007669"/>
    <property type="project" value="UniProtKB-KW"/>
</dbReference>
<evidence type="ECO:0000313" key="2">
    <source>
        <dbReference type="EMBL" id="MCW5320936.1"/>
    </source>
</evidence>
<organism evidence="2 3">
    <name type="scientific">Verminephrobacter aporrectodeae subsp. tuberculatae</name>
    <dbReference type="NCBI Taxonomy" id="1110392"/>
    <lineage>
        <taxon>Bacteria</taxon>
        <taxon>Pseudomonadati</taxon>
        <taxon>Pseudomonadota</taxon>
        <taxon>Betaproteobacteria</taxon>
        <taxon>Burkholderiales</taxon>
        <taxon>Comamonadaceae</taxon>
        <taxon>Verminephrobacter</taxon>
    </lineage>
</organism>
<dbReference type="InterPro" id="IPR001347">
    <property type="entry name" value="SIS_dom"/>
</dbReference>
<accession>A0ABT3KRK6</accession>
<reference evidence="3" key="1">
    <citation type="submission" date="2023-07" db="EMBL/GenBank/DDBJ databases">
        <title>Verminephrobacter genomes.</title>
        <authorList>
            <person name="Lund M.B."/>
        </authorList>
    </citation>
    <scope>NUCLEOTIDE SEQUENCE [LARGE SCALE GENOMIC DNA]</scope>
    <source>
        <strain evidence="3">AtM5-05</strain>
    </source>
</reference>
<dbReference type="PANTHER" id="PTHR32502">
    <property type="entry name" value="N-ACETYLGALACTOSAMINE PERMEASE II COMPONENT-RELATED"/>
    <property type="match status" value="1"/>
</dbReference>
<comment type="caution">
    <text evidence="2">The sequence shown here is derived from an EMBL/GenBank/DDBJ whole genome shotgun (WGS) entry which is preliminary data.</text>
</comment>
<evidence type="ECO:0000313" key="3">
    <source>
        <dbReference type="Proteomes" id="UP001208935"/>
    </source>
</evidence>
<protein>
    <submittedName>
        <fullName evidence="2">Phosphosugar isomerase</fullName>
    </submittedName>
</protein>
<dbReference type="Gene3D" id="3.40.50.10490">
    <property type="entry name" value="Glucose-6-phosphate isomerase like protein, domain 1"/>
    <property type="match status" value="2"/>
</dbReference>
<dbReference type="InterPro" id="IPR050303">
    <property type="entry name" value="GatZ_KbaZ_carbometab"/>
</dbReference>
<dbReference type="EMBL" id="QZCW01000001">
    <property type="protein sequence ID" value="MCW5320936.1"/>
    <property type="molecule type" value="Genomic_DNA"/>
</dbReference>
<dbReference type="InterPro" id="IPR046348">
    <property type="entry name" value="SIS_dom_sf"/>
</dbReference>
<gene>
    <name evidence="2" type="ORF">D5039_07095</name>
</gene>
<keyword evidence="3" id="KW-1185">Reference proteome</keyword>
<proteinExistence type="predicted"/>